<evidence type="ECO:0000313" key="12">
    <source>
        <dbReference type="EMBL" id="POP54242.1"/>
    </source>
</evidence>
<dbReference type="NCBIfam" id="NF008121">
    <property type="entry name" value="PRK10869.1"/>
    <property type="match status" value="1"/>
</dbReference>
<dbReference type="GO" id="GO:0043590">
    <property type="term" value="C:bacterial nucleoid"/>
    <property type="evidence" value="ECO:0007669"/>
    <property type="project" value="TreeGrafter"/>
</dbReference>
<dbReference type="EMBL" id="PQGG01000007">
    <property type="protein sequence ID" value="POP54242.1"/>
    <property type="molecule type" value="Genomic_DNA"/>
</dbReference>
<evidence type="ECO:0000256" key="1">
    <source>
        <dbReference type="ARBA" id="ARBA00003618"/>
    </source>
</evidence>
<reference evidence="12" key="1">
    <citation type="submission" date="2018-01" db="EMBL/GenBank/DDBJ databases">
        <authorList>
            <person name="Yu X.-D."/>
        </authorList>
    </citation>
    <scope>NUCLEOTIDE SEQUENCE</scope>
    <source>
        <strain evidence="12">ZX-21</strain>
    </source>
</reference>
<dbReference type="GO" id="GO:0006310">
    <property type="term" value="P:DNA recombination"/>
    <property type="evidence" value="ECO:0007669"/>
    <property type="project" value="InterPro"/>
</dbReference>
<accession>A0A2S4HJS4</accession>
<comment type="function">
    <text evidence="1 9">May be involved in recombinational repair of damaged DNA.</text>
</comment>
<evidence type="ECO:0000256" key="7">
    <source>
        <dbReference type="ARBA" id="ARBA00023204"/>
    </source>
</evidence>
<keyword evidence="5 9" id="KW-0227">DNA damage</keyword>
<dbReference type="NCBIfam" id="TIGR00634">
    <property type="entry name" value="recN"/>
    <property type="match status" value="1"/>
</dbReference>
<dbReference type="PANTHER" id="PTHR11059:SF0">
    <property type="entry name" value="DNA REPAIR PROTEIN RECN"/>
    <property type="match status" value="1"/>
</dbReference>
<comment type="caution">
    <text evidence="12">The sequence shown here is derived from an EMBL/GenBank/DDBJ whole genome shotgun (WGS) entry which is preliminary data.</text>
</comment>
<dbReference type="InterPro" id="IPR027417">
    <property type="entry name" value="P-loop_NTPase"/>
</dbReference>
<evidence type="ECO:0000256" key="4">
    <source>
        <dbReference type="ARBA" id="ARBA00022741"/>
    </source>
</evidence>
<comment type="similarity">
    <text evidence="2 9">Belongs to the RecN family.</text>
</comment>
<name>A0A2S4HJS4_9GAMM</name>
<keyword evidence="4" id="KW-0547">Nucleotide-binding</keyword>
<dbReference type="CDD" id="cd03241">
    <property type="entry name" value="ABC_RecN"/>
    <property type="match status" value="2"/>
</dbReference>
<gene>
    <name evidence="12" type="ORF">C0068_02960</name>
</gene>
<dbReference type="InterPro" id="IPR003395">
    <property type="entry name" value="RecF/RecN/SMC_N"/>
</dbReference>
<dbReference type="Pfam" id="PF02463">
    <property type="entry name" value="SMC_N"/>
    <property type="match status" value="1"/>
</dbReference>
<dbReference type="Proteomes" id="UP000237222">
    <property type="component" value="Unassembled WGS sequence"/>
</dbReference>
<dbReference type="OrthoDB" id="9806954at2"/>
<keyword evidence="7 9" id="KW-0234">DNA repair</keyword>
<evidence type="ECO:0000313" key="13">
    <source>
        <dbReference type="Proteomes" id="UP000237222"/>
    </source>
</evidence>
<keyword evidence="6" id="KW-0067">ATP-binding</keyword>
<evidence type="ECO:0000256" key="2">
    <source>
        <dbReference type="ARBA" id="ARBA00009441"/>
    </source>
</evidence>
<dbReference type="GO" id="GO:0006281">
    <property type="term" value="P:DNA repair"/>
    <property type="evidence" value="ECO:0007669"/>
    <property type="project" value="UniProtKB-KW"/>
</dbReference>
<proteinExistence type="inferred from homology"/>
<feature type="domain" description="RecF/RecN/SMC N-terminal" evidence="11">
    <location>
        <begin position="3"/>
        <end position="509"/>
    </location>
</feature>
<dbReference type="Gene3D" id="3.40.50.300">
    <property type="entry name" value="P-loop containing nucleotide triphosphate hydrolases"/>
    <property type="match status" value="2"/>
</dbReference>
<dbReference type="GO" id="GO:0009432">
    <property type="term" value="P:SOS response"/>
    <property type="evidence" value="ECO:0007669"/>
    <property type="project" value="TreeGrafter"/>
</dbReference>
<dbReference type="RefSeq" id="WP_103683003.1">
    <property type="nucleotide sequence ID" value="NZ_PQGG01000007.1"/>
</dbReference>
<protein>
    <recommendedName>
        <fullName evidence="3 9">DNA repair protein RecN</fullName>
    </recommendedName>
    <alternativeName>
        <fullName evidence="8 9">Recombination protein N</fullName>
    </alternativeName>
</protein>
<dbReference type="PIRSF" id="PIRSF003128">
    <property type="entry name" value="RecN"/>
    <property type="match status" value="1"/>
</dbReference>
<evidence type="ECO:0000256" key="6">
    <source>
        <dbReference type="ARBA" id="ARBA00022840"/>
    </source>
</evidence>
<evidence type="ECO:0000256" key="3">
    <source>
        <dbReference type="ARBA" id="ARBA00021315"/>
    </source>
</evidence>
<keyword evidence="10" id="KW-0175">Coiled coil</keyword>
<evidence type="ECO:0000256" key="10">
    <source>
        <dbReference type="SAM" id="Coils"/>
    </source>
</evidence>
<sequence>MLSNLNISNYAITEHLDIELKTGMTVLTGETGAGKSIMLDALGLALGDRADSNIVRSGADRADIHALFDISAIPAAHDWLKERDLDDSNECMLRRVITADGRSRAYINGQPATLQDVRGLGSLLIDIHSQHAHQSLLQKPYQRELLDAYASTTALAKQVSEHCHQYQHCKKTLATLETNLAEQNAQEQLLRYQLEELHRLNLKAGELEELEDLQKQLANAEQILAANHHSLNLCREGEVNAMGILHQALSSLQSSQHRSSAQENAAQLIESARIQIEEAAGELQHVIDSTELDPERLIEVEARLDAIYQTARKHRIQADELPALQASLESQLEAMDASDEKIDQLRSMQDEALKAYQSNAKELSKKRAKAAKLMKTGIEKQLQALAMKHCEIEFAMHPLPSDEPHSHGQEEIEILISTNPTSPKGPLNKIASGGELSRISLAIQVITAQVAAIPTVVFDEIDVGIGGATAEIVGQLLKALGKRSQVLCVTHQPQVASQGDHHIRVKKTGSKTKLTTCLEPLEDNQKIEEIARMLGGIAITENTLAHAREMLGIRH</sequence>
<evidence type="ECO:0000256" key="5">
    <source>
        <dbReference type="ARBA" id="ARBA00022763"/>
    </source>
</evidence>
<evidence type="ECO:0000256" key="8">
    <source>
        <dbReference type="ARBA" id="ARBA00033408"/>
    </source>
</evidence>
<dbReference type="FunFam" id="3.40.50.300:FF:000319">
    <property type="entry name" value="DNA repair protein RecN"/>
    <property type="match status" value="1"/>
</dbReference>
<dbReference type="FunFam" id="3.40.50.300:FF:000356">
    <property type="entry name" value="DNA repair protein RecN"/>
    <property type="match status" value="1"/>
</dbReference>
<feature type="coiled-coil region" evidence="10">
    <location>
        <begin position="166"/>
        <end position="230"/>
    </location>
</feature>
<dbReference type="SUPFAM" id="SSF52540">
    <property type="entry name" value="P-loop containing nucleoside triphosphate hydrolases"/>
    <property type="match status" value="2"/>
</dbReference>
<dbReference type="InterPro" id="IPR004604">
    <property type="entry name" value="DNA_recomb/repair_RecN"/>
</dbReference>
<dbReference type="AlphaFoldDB" id="A0A2S4HJS4"/>
<dbReference type="GO" id="GO:0005524">
    <property type="term" value="F:ATP binding"/>
    <property type="evidence" value="ECO:0007669"/>
    <property type="project" value="UniProtKB-KW"/>
</dbReference>
<evidence type="ECO:0000259" key="11">
    <source>
        <dbReference type="Pfam" id="PF02463"/>
    </source>
</evidence>
<dbReference type="PANTHER" id="PTHR11059">
    <property type="entry name" value="DNA REPAIR PROTEIN RECN"/>
    <property type="match status" value="1"/>
</dbReference>
<organism evidence="12 13">
    <name type="scientific">Zhongshania marina</name>
    <dbReference type="NCBI Taxonomy" id="2304603"/>
    <lineage>
        <taxon>Bacteria</taxon>
        <taxon>Pseudomonadati</taxon>
        <taxon>Pseudomonadota</taxon>
        <taxon>Gammaproteobacteria</taxon>
        <taxon>Cellvibrionales</taxon>
        <taxon>Spongiibacteraceae</taxon>
        <taxon>Zhongshania</taxon>
    </lineage>
</organism>
<evidence type="ECO:0000256" key="9">
    <source>
        <dbReference type="PIRNR" id="PIRNR003128"/>
    </source>
</evidence>